<evidence type="ECO:0000313" key="2">
    <source>
        <dbReference type="EMBL" id="JAE07309.1"/>
    </source>
</evidence>
<organism evidence="2">
    <name type="scientific">Arundo donax</name>
    <name type="common">Giant reed</name>
    <name type="synonym">Donax arundinaceus</name>
    <dbReference type="NCBI Taxonomy" id="35708"/>
    <lineage>
        <taxon>Eukaryota</taxon>
        <taxon>Viridiplantae</taxon>
        <taxon>Streptophyta</taxon>
        <taxon>Embryophyta</taxon>
        <taxon>Tracheophyta</taxon>
        <taxon>Spermatophyta</taxon>
        <taxon>Magnoliopsida</taxon>
        <taxon>Liliopsida</taxon>
        <taxon>Poales</taxon>
        <taxon>Poaceae</taxon>
        <taxon>PACMAD clade</taxon>
        <taxon>Arundinoideae</taxon>
        <taxon>Arundineae</taxon>
        <taxon>Arundo</taxon>
    </lineage>
</organism>
<name>A0A0A9F7W0_ARUDO</name>
<sequence length="25" mass="2909">MSSKKHGRPRKNRENTKLTTPEISL</sequence>
<feature type="compositionally biased region" description="Basic residues" evidence="1">
    <location>
        <begin position="1"/>
        <end position="11"/>
    </location>
</feature>
<feature type="region of interest" description="Disordered" evidence="1">
    <location>
        <begin position="1"/>
        <end position="25"/>
    </location>
</feature>
<dbReference type="EMBL" id="GBRH01190587">
    <property type="protein sequence ID" value="JAE07309.1"/>
    <property type="molecule type" value="Transcribed_RNA"/>
</dbReference>
<evidence type="ECO:0000256" key="1">
    <source>
        <dbReference type="SAM" id="MobiDB-lite"/>
    </source>
</evidence>
<reference evidence="2" key="1">
    <citation type="submission" date="2014-09" db="EMBL/GenBank/DDBJ databases">
        <authorList>
            <person name="Magalhaes I.L.F."/>
            <person name="Oliveira U."/>
            <person name="Santos F.R."/>
            <person name="Vidigal T.H.D.A."/>
            <person name="Brescovit A.D."/>
            <person name="Santos A.J."/>
        </authorList>
    </citation>
    <scope>NUCLEOTIDE SEQUENCE</scope>
    <source>
        <tissue evidence="2">Shoot tissue taken approximately 20 cm above the soil surface</tissue>
    </source>
</reference>
<reference evidence="2" key="2">
    <citation type="journal article" date="2015" name="Data Brief">
        <title>Shoot transcriptome of the giant reed, Arundo donax.</title>
        <authorList>
            <person name="Barrero R.A."/>
            <person name="Guerrero F.D."/>
            <person name="Moolhuijzen P."/>
            <person name="Goolsby J.A."/>
            <person name="Tidwell J."/>
            <person name="Bellgard S.E."/>
            <person name="Bellgard M.I."/>
        </authorList>
    </citation>
    <scope>NUCLEOTIDE SEQUENCE</scope>
    <source>
        <tissue evidence="2">Shoot tissue taken approximately 20 cm above the soil surface</tissue>
    </source>
</reference>
<dbReference type="AlphaFoldDB" id="A0A0A9F7W0"/>
<protein>
    <submittedName>
        <fullName evidence="2">Uncharacterized protein</fullName>
    </submittedName>
</protein>
<proteinExistence type="predicted"/>
<accession>A0A0A9F7W0</accession>